<dbReference type="SUPFAM" id="SSF53850">
    <property type="entry name" value="Periplasmic binding protein-like II"/>
    <property type="match status" value="1"/>
</dbReference>
<accession>A0AB33K061</accession>
<dbReference type="InterPro" id="IPR002035">
    <property type="entry name" value="VWF_A"/>
</dbReference>
<evidence type="ECO:0000313" key="3">
    <source>
        <dbReference type="EMBL" id="BFP48613.1"/>
    </source>
</evidence>
<organism evidence="3">
    <name type="scientific">Kitasatospora sp. CMC57</name>
    <dbReference type="NCBI Taxonomy" id="3231513"/>
    <lineage>
        <taxon>Bacteria</taxon>
        <taxon>Bacillati</taxon>
        <taxon>Actinomycetota</taxon>
        <taxon>Actinomycetes</taxon>
        <taxon>Kitasatosporales</taxon>
        <taxon>Streptomycetaceae</taxon>
        <taxon>Kitasatospora</taxon>
    </lineage>
</organism>
<dbReference type="SUPFAM" id="SSF53300">
    <property type="entry name" value="vWA-like"/>
    <property type="match status" value="1"/>
</dbReference>
<sequence>MRTAIFRRTGPAVLALVVTLALTATSCTSEPEPPSPSPSKDGVLRVLAGSELQDMAPVLAEAKRATGVSVQFTWTGSLDGADTVAAGQADGKYDAVWFPSNRYLRLDDAAKGKLLSETPVMTTPVAVGVRSGMLSELGWGDGSQVTWGQLGDAAVAGKLSYGMADPSRSNSGFSALVALAAAFSGAGAALTHADVTKAAPSLQRFFAGQRLTSGSSGWLAEAYQRAGQNRVAALVNYESVLLSMNRTLPEADRLTVIRPLDGVVSADYPLSLLASAGQPAQDSFQRLAKYLTTAETQQRISAATLRRPVTPNVAPAAGVPTDLRRELPFPGTRAVADGLLSSYQNELRRPSRTVYVLDTSGSMKGPRLEALQAAMARLTGLQDPRGVRRFREREEVTLIEFASKVKSERTYTVPESAPAVELARIETDVRAMQANDGTAVYDSLREAYELLARQQAAAGDDRFTSIVLMTDGESNEGMKEAEFRSWFGSLTERQRVVPVFPIQFGEAAKAQLQGIAELTGGKLFDGTGNLDGAFEEIRGYQ</sequence>
<dbReference type="InterPro" id="IPR051266">
    <property type="entry name" value="CLCR"/>
</dbReference>
<name>A0AB33K061_9ACTN</name>
<evidence type="ECO:0000256" key="1">
    <source>
        <dbReference type="SAM" id="SignalP"/>
    </source>
</evidence>
<feature type="chain" id="PRO_5044296023" evidence="1">
    <location>
        <begin position="30"/>
        <end position="541"/>
    </location>
</feature>
<dbReference type="AlphaFoldDB" id="A0AB33K061"/>
<dbReference type="PROSITE" id="PS51257">
    <property type="entry name" value="PROKAR_LIPOPROTEIN"/>
    <property type="match status" value="1"/>
</dbReference>
<reference evidence="3" key="1">
    <citation type="submission" date="2024-07" db="EMBL/GenBank/DDBJ databases">
        <title>Complete genome sequences of cellulolytic bacteria, Kitasatospora sp. CMC57 and Streptomyces sp. CMC78, isolated from Japanese agricultural soil.</title>
        <authorList>
            <person name="Hashimoto T."/>
            <person name="Ito M."/>
            <person name="Iwamoto M."/>
            <person name="Fukahori D."/>
            <person name="Shoda T."/>
            <person name="Sakoda M."/>
            <person name="Morohoshi T."/>
            <person name="Mitsuboshi M."/>
            <person name="Nishizawa T."/>
        </authorList>
    </citation>
    <scope>NUCLEOTIDE SEQUENCE</scope>
    <source>
        <strain evidence="3">CMC57</strain>
    </source>
</reference>
<dbReference type="SMART" id="SM00327">
    <property type="entry name" value="VWA"/>
    <property type="match status" value="1"/>
</dbReference>
<dbReference type="EMBL" id="AP035881">
    <property type="protein sequence ID" value="BFP48613.1"/>
    <property type="molecule type" value="Genomic_DNA"/>
</dbReference>
<gene>
    <name evidence="3" type="ORF">KCMC57_49810</name>
</gene>
<dbReference type="PANTHER" id="PTHR10579:SF43">
    <property type="entry name" value="ZINC FINGER (C3HC4-TYPE RING FINGER) FAMILY PROTEIN"/>
    <property type="match status" value="1"/>
</dbReference>
<dbReference type="InterPro" id="IPR036465">
    <property type="entry name" value="vWFA_dom_sf"/>
</dbReference>
<feature type="domain" description="VWFA" evidence="2">
    <location>
        <begin position="352"/>
        <end position="516"/>
    </location>
</feature>
<dbReference type="Pfam" id="PF13519">
    <property type="entry name" value="VWA_2"/>
    <property type="match status" value="1"/>
</dbReference>
<dbReference type="PANTHER" id="PTHR10579">
    <property type="entry name" value="CALCIUM-ACTIVATED CHLORIDE CHANNEL REGULATOR"/>
    <property type="match status" value="1"/>
</dbReference>
<feature type="signal peptide" evidence="1">
    <location>
        <begin position="1"/>
        <end position="29"/>
    </location>
</feature>
<keyword evidence="1" id="KW-0732">Signal</keyword>
<evidence type="ECO:0000259" key="2">
    <source>
        <dbReference type="PROSITE" id="PS50234"/>
    </source>
</evidence>
<dbReference type="InterPro" id="IPR006059">
    <property type="entry name" value="SBP"/>
</dbReference>
<dbReference type="RefSeq" id="WP_407990810.1">
    <property type="nucleotide sequence ID" value="NZ_AP035881.2"/>
</dbReference>
<proteinExistence type="predicted"/>
<dbReference type="PROSITE" id="PS50234">
    <property type="entry name" value="VWFA"/>
    <property type="match status" value="1"/>
</dbReference>
<protein>
    <submittedName>
        <fullName evidence="3">Substrate-binding domain-containing protein</fullName>
    </submittedName>
</protein>
<dbReference type="Gene3D" id="3.40.50.410">
    <property type="entry name" value="von Willebrand factor, type A domain"/>
    <property type="match status" value="1"/>
</dbReference>
<dbReference type="Pfam" id="PF13416">
    <property type="entry name" value="SBP_bac_8"/>
    <property type="match status" value="1"/>
</dbReference>